<comment type="caution">
    <text evidence="2">The sequence shown here is derived from an EMBL/GenBank/DDBJ whole genome shotgun (WGS) entry which is preliminary data.</text>
</comment>
<gene>
    <name evidence="2" type="ORF">LzC2_18720</name>
</gene>
<feature type="transmembrane region" description="Helical" evidence="1">
    <location>
        <begin position="85"/>
        <end position="106"/>
    </location>
</feature>
<organism evidence="2 3">
    <name type="scientific">Alienimonas chondri</name>
    <dbReference type="NCBI Taxonomy" id="2681879"/>
    <lineage>
        <taxon>Bacteria</taxon>
        <taxon>Pseudomonadati</taxon>
        <taxon>Planctomycetota</taxon>
        <taxon>Planctomycetia</taxon>
        <taxon>Planctomycetales</taxon>
        <taxon>Planctomycetaceae</taxon>
        <taxon>Alienimonas</taxon>
    </lineage>
</organism>
<evidence type="ECO:0000313" key="2">
    <source>
        <dbReference type="EMBL" id="NNJ25797.1"/>
    </source>
</evidence>
<reference evidence="2 3" key="1">
    <citation type="journal article" date="2020" name="Syst. Appl. Microbiol.">
        <title>Alienimonas chondri sp. nov., a novel planctomycete isolated from the biofilm of the red alga Chondrus crispus.</title>
        <authorList>
            <person name="Vitorino I."/>
            <person name="Albuquerque L."/>
            <person name="Wiegand S."/>
            <person name="Kallscheuer N."/>
            <person name="da Costa M.S."/>
            <person name="Lobo-da-Cunha A."/>
            <person name="Jogler C."/>
            <person name="Lage O.M."/>
        </authorList>
    </citation>
    <scope>NUCLEOTIDE SEQUENCE [LARGE SCALE GENOMIC DNA]</scope>
    <source>
        <strain evidence="2 3">LzC2</strain>
    </source>
</reference>
<proteinExistence type="predicted"/>
<evidence type="ECO:0000256" key="1">
    <source>
        <dbReference type="SAM" id="Phobius"/>
    </source>
</evidence>
<keyword evidence="1" id="KW-0812">Transmembrane</keyword>
<keyword evidence="3" id="KW-1185">Reference proteome</keyword>
<name>A0ABX1VCD7_9PLAN</name>
<feature type="transmembrane region" description="Helical" evidence="1">
    <location>
        <begin position="6"/>
        <end position="32"/>
    </location>
</feature>
<dbReference type="EMBL" id="WTPX01000050">
    <property type="protein sequence ID" value="NNJ25797.1"/>
    <property type="molecule type" value="Genomic_DNA"/>
</dbReference>
<accession>A0ABX1VCD7</accession>
<sequence length="129" mass="14002">MTESTLYSFLFWGTAQSLPWAILYGVGLVLALRLRGRHGAWWAVGGFGMLVACAVARLIGSLWQAYLFVDTATSSMGGAFALLRLWNATFSFLALFGHGAVLVALVKAWRAADRGPVEWPDAPLDEPLT</sequence>
<evidence type="ECO:0000313" key="3">
    <source>
        <dbReference type="Proteomes" id="UP000609651"/>
    </source>
</evidence>
<keyword evidence="1" id="KW-1133">Transmembrane helix</keyword>
<keyword evidence="1" id="KW-0472">Membrane</keyword>
<dbReference type="Proteomes" id="UP000609651">
    <property type="component" value="Unassembled WGS sequence"/>
</dbReference>
<protein>
    <submittedName>
        <fullName evidence="2">Uncharacterized protein</fullName>
    </submittedName>
</protein>
<dbReference type="RefSeq" id="WP_171186171.1">
    <property type="nucleotide sequence ID" value="NZ_WTPX01000050.1"/>
</dbReference>
<feature type="transmembrane region" description="Helical" evidence="1">
    <location>
        <begin position="39"/>
        <end position="65"/>
    </location>
</feature>